<dbReference type="KEGG" id="pabo:BCY86_08505"/>
<sequence>MKNTFTIAQRELRAYFDSLVAYVVVGLSMIGLGAYFFLYRGGVWQVDRASIGLMFEFLPWILTIIVIPLVTMRAIAEEKRSGTFELLITLPVTDSEVILGKYLGALGMTFVLLAMTFLYPVVMFVWPWHLGALDWGPVWSGYLGLSLFCAAGVAVGLLFSSLTESQVIAFFFTAALLGFLYAIGGLTEGTRSVFGDVIAFTSFQSRFIPFSRGLIDTRAIVYFLSITVLCLLIAFRSLESRKWS</sequence>
<dbReference type="Pfam" id="PF12698">
    <property type="entry name" value="ABC2_membrane_3"/>
    <property type="match status" value="1"/>
</dbReference>
<dbReference type="Proteomes" id="UP000185544">
    <property type="component" value="Chromosome"/>
</dbReference>
<evidence type="ECO:0000259" key="7">
    <source>
        <dbReference type="Pfam" id="PF12698"/>
    </source>
</evidence>
<keyword evidence="5 6" id="KW-0472">Membrane</keyword>
<dbReference type="AlphaFoldDB" id="A0A1L6MYV1"/>
<feature type="transmembrane region" description="Helical" evidence="6">
    <location>
        <begin position="57"/>
        <end position="76"/>
    </location>
</feature>
<reference evidence="8 9" key="1">
    <citation type="submission" date="2016-08" db="EMBL/GenBank/DDBJ databases">
        <title>Identification and validation of antigenic proteins from Pajaroellobacter abortibovis using de-novo genome sequence assembly and reverse vaccinology.</title>
        <authorList>
            <person name="Welly B.T."/>
            <person name="Miller M.R."/>
            <person name="Stott J.L."/>
            <person name="Blanchard M.T."/>
            <person name="Islas-Trejo A.D."/>
            <person name="O'Rourke S.M."/>
            <person name="Young A.E."/>
            <person name="Medrano J.F."/>
            <person name="Van Eenennaam A.L."/>
        </authorList>
    </citation>
    <scope>NUCLEOTIDE SEQUENCE [LARGE SCALE GENOMIC DNA]</scope>
    <source>
        <strain evidence="8 9">BTF92-0548A/99-0131</strain>
    </source>
</reference>
<name>A0A1L6MYV1_9BACT</name>
<evidence type="ECO:0000256" key="1">
    <source>
        <dbReference type="ARBA" id="ARBA00004651"/>
    </source>
</evidence>
<organism evidence="8 9">
    <name type="scientific">Pajaroellobacter abortibovis</name>
    <dbReference type="NCBI Taxonomy" id="1882918"/>
    <lineage>
        <taxon>Bacteria</taxon>
        <taxon>Pseudomonadati</taxon>
        <taxon>Myxococcota</taxon>
        <taxon>Polyangia</taxon>
        <taxon>Polyangiales</taxon>
        <taxon>Polyangiaceae</taxon>
    </lineage>
</organism>
<evidence type="ECO:0000256" key="5">
    <source>
        <dbReference type="ARBA" id="ARBA00023136"/>
    </source>
</evidence>
<evidence type="ECO:0000313" key="8">
    <source>
        <dbReference type="EMBL" id="APS00713.1"/>
    </source>
</evidence>
<feature type="transmembrane region" description="Helical" evidence="6">
    <location>
        <begin position="219"/>
        <end position="238"/>
    </location>
</feature>
<keyword evidence="4 6" id="KW-1133">Transmembrane helix</keyword>
<dbReference type="STRING" id="1882918.BCY86_08505"/>
<accession>A0A1L6MYV1</accession>
<keyword evidence="9" id="KW-1185">Reference proteome</keyword>
<feature type="transmembrane region" description="Helical" evidence="6">
    <location>
        <begin position="139"/>
        <end position="160"/>
    </location>
</feature>
<dbReference type="GO" id="GO:0005886">
    <property type="term" value="C:plasma membrane"/>
    <property type="evidence" value="ECO:0007669"/>
    <property type="project" value="UniProtKB-SubCell"/>
</dbReference>
<keyword evidence="3 6" id="KW-0812">Transmembrane</keyword>
<gene>
    <name evidence="8" type="ORF">BCY86_08505</name>
</gene>
<dbReference type="InterPro" id="IPR013525">
    <property type="entry name" value="ABC2_TM"/>
</dbReference>
<comment type="subcellular location">
    <subcellularLocation>
        <location evidence="1">Cell membrane</location>
        <topology evidence="1">Multi-pass membrane protein</topology>
    </subcellularLocation>
</comment>
<dbReference type="PANTHER" id="PTHR30294">
    <property type="entry name" value="MEMBRANE COMPONENT OF ABC TRANSPORTER YHHJ-RELATED"/>
    <property type="match status" value="1"/>
</dbReference>
<dbReference type="RefSeq" id="WP_075277382.1">
    <property type="nucleotide sequence ID" value="NZ_CP016908.1"/>
</dbReference>
<proteinExistence type="predicted"/>
<evidence type="ECO:0000313" key="9">
    <source>
        <dbReference type="Proteomes" id="UP000185544"/>
    </source>
</evidence>
<protein>
    <submittedName>
        <fullName evidence="8">ABC transporter permease</fullName>
    </submittedName>
</protein>
<dbReference type="OrthoDB" id="9794512at2"/>
<feature type="transmembrane region" description="Helical" evidence="6">
    <location>
        <begin position="97"/>
        <end position="119"/>
    </location>
</feature>
<evidence type="ECO:0000256" key="4">
    <source>
        <dbReference type="ARBA" id="ARBA00022989"/>
    </source>
</evidence>
<evidence type="ECO:0000256" key="2">
    <source>
        <dbReference type="ARBA" id="ARBA00022475"/>
    </source>
</evidence>
<dbReference type="GO" id="GO:0140359">
    <property type="term" value="F:ABC-type transporter activity"/>
    <property type="evidence" value="ECO:0007669"/>
    <property type="project" value="InterPro"/>
</dbReference>
<feature type="transmembrane region" description="Helical" evidence="6">
    <location>
        <begin position="167"/>
        <end position="186"/>
    </location>
</feature>
<dbReference type="InterPro" id="IPR051449">
    <property type="entry name" value="ABC-2_transporter_component"/>
</dbReference>
<evidence type="ECO:0000256" key="6">
    <source>
        <dbReference type="SAM" id="Phobius"/>
    </source>
</evidence>
<evidence type="ECO:0000256" key="3">
    <source>
        <dbReference type="ARBA" id="ARBA00022692"/>
    </source>
</evidence>
<dbReference type="PANTHER" id="PTHR30294:SF29">
    <property type="entry name" value="MULTIDRUG ABC TRANSPORTER PERMEASE YBHS-RELATED"/>
    <property type="match status" value="1"/>
</dbReference>
<dbReference type="EMBL" id="CP016908">
    <property type="protein sequence ID" value="APS00713.1"/>
    <property type="molecule type" value="Genomic_DNA"/>
</dbReference>
<feature type="transmembrane region" description="Helical" evidence="6">
    <location>
        <begin position="12"/>
        <end position="37"/>
    </location>
</feature>
<feature type="domain" description="ABC-2 type transporter transmembrane" evidence="7">
    <location>
        <begin position="53"/>
        <end position="234"/>
    </location>
</feature>
<keyword evidence="2" id="KW-1003">Cell membrane</keyword>